<organism evidence="8 9">
    <name type="scientific">Kipferlia bialata</name>
    <dbReference type="NCBI Taxonomy" id="797122"/>
    <lineage>
        <taxon>Eukaryota</taxon>
        <taxon>Metamonada</taxon>
        <taxon>Carpediemonas-like organisms</taxon>
        <taxon>Kipferlia</taxon>
    </lineage>
</organism>
<feature type="domain" description="Helicase C-terminal" evidence="7">
    <location>
        <begin position="163"/>
        <end position="326"/>
    </location>
</feature>
<dbReference type="PROSITE" id="PS51194">
    <property type="entry name" value="HELICASE_CTER"/>
    <property type="match status" value="1"/>
</dbReference>
<accession>A0A9K3GG07</accession>
<evidence type="ECO:0000256" key="3">
    <source>
        <dbReference type="ARBA" id="ARBA00022989"/>
    </source>
</evidence>
<keyword evidence="9" id="KW-1185">Reference proteome</keyword>
<dbReference type="PANTHER" id="PTHR14255">
    <property type="entry name" value="CEREBLON"/>
    <property type="match status" value="1"/>
</dbReference>
<evidence type="ECO:0000259" key="7">
    <source>
        <dbReference type="PROSITE" id="PS51194"/>
    </source>
</evidence>
<dbReference type="OrthoDB" id="434519at2759"/>
<evidence type="ECO:0000313" key="9">
    <source>
        <dbReference type="Proteomes" id="UP000265618"/>
    </source>
</evidence>
<feature type="transmembrane region" description="Helical" evidence="6">
    <location>
        <begin position="233"/>
        <end position="252"/>
    </location>
</feature>
<proteinExistence type="predicted"/>
<evidence type="ECO:0000256" key="2">
    <source>
        <dbReference type="ARBA" id="ARBA00022692"/>
    </source>
</evidence>
<dbReference type="InterPro" id="IPR027417">
    <property type="entry name" value="P-loop_NTPase"/>
</dbReference>
<gene>
    <name evidence="8" type="ORF">KIPB_003736</name>
</gene>
<evidence type="ECO:0000256" key="1">
    <source>
        <dbReference type="ARBA" id="ARBA00004141"/>
    </source>
</evidence>
<dbReference type="InterPro" id="IPR001650">
    <property type="entry name" value="Helicase_C-like"/>
</dbReference>
<dbReference type="GO" id="GO:0031464">
    <property type="term" value="C:Cul4A-RING E3 ubiquitin ligase complex"/>
    <property type="evidence" value="ECO:0007669"/>
    <property type="project" value="TreeGrafter"/>
</dbReference>
<dbReference type="Pfam" id="PF01925">
    <property type="entry name" value="TauE"/>
    <property type="match status" value="1"/>
</dbReference>
<feature type="transmembrane region" description="Helical" evidence="6">
    <location>
        <begin position="57"/>
        <end position="81"/>
    </location>
</feature>
<dbReference type="SUPFAM" id="SSF52540">
    <property type="entry name" value="P-loop containing nucleoside triphosphate hydrolases"/>
    <property type="match status" value="1"/>
</dbReference>
<protein>
    <submittedName>
        <fullName evidence="8">Transmembrane protein TauE-like</fullName>
    </submittedName>
</protein>
<comment type="subcellular location">
    <subcellularLocation>
        <location evidence="1">Membrane</location>
        <topology evidence="1">Multi-pass membrane protein</topology>
    </subcellularLocation>
</comment>
<reference evidence="8 9" key="1">
    <citation type="journal article" date="2018" name="PLoS ONE">
        <title>The draft genome of Kipferlia bialata reveals reductive genome evolution in fornicate parasites.</title>
        <authorList>
            <person name="Tanifuji G."/>
            <person name="Takabayashi S."/>
            <person name="Kume K."/>
            <person name="Takagi M."/>
            <person name="Nakayama T."/>
            <person name="Kamikawa R."/>
            <person name="Inagaki Y."/>
            <person name="Hashimoto T."/>
        </authorList>
    </citation>
    <scope>NUCLEOTIDE SEQUENCE [LARGE SCALE GENOMIC DNA]</scope>
    <source>
        <strain evidence="8">NY0173</strain>
    </source>
</reference>
<feature type="transmembrane region" description="Helical" evidence="6">
    <location>
        <begin position="87"/>
        <end position="105"/>
    </location>
</feature>
<evidence type="ECO:0000256" key="6">
    <source>
        <dbReference type="SAM" id="Phobius"/>
    </source>
</evidence>
<dbReference type="Proteomes" id="UP000265618">
    <property type="component" value="Unassembled WGS sequence"/>
</dbReference>
<keyword evidence="3 6" id="KW-1133">Transmembrane helix</keyword>
<comment type="caution">
    <text evidence="8">The sequence shown here is derived from an EMBL/GenBank/DDBJ whole genome shotgun (WGS) entry which is preliminary data.</text>
</comment>
<dbReference type="GO" id="GO:0016567">
    <property type="term" value="P:protein ubiquitination"/>
    <property type="evidence" value="ECO:0007669"/>
    <property type="project" value="TreeGrafter"/>
</dbReference>
<dbReference type="AlphaFoldDB" id="A0A9K3GG07"/>
<evidence type="ECO:0000256" key="4">
    <source>
        <dbReference type="ARBA" id="ARBA00023136"/>
    </source>
</evidence>
<evidence type="ECO:0000256" key="5">
    <source>
        <dbReference type="SAM" id="MobiDB-lite"/>
    </source>
</evidence>
<keyword evidence="4 6" id="KW-0472">Membrane</keyword>
<sequence>MSGGIGGGSMYLSIFMFTGLDVHQSVPYSKTIIFGGSVAVFIQNMRLRRPGTRSDPLIAWDLVMLMEPGSIVGVTIGVMLNTVFPEYLLLTGVAMLLAYYSYNLYNKGQKVLKTDRSGAHTGLLAARQSGKGSLGDDPEDLSSSLEDAPSFVESLPPPVRRYKVNRTYPNIDVAPGGDGVSLSSPVLRDQPVGEDVLGVDRGDKHRAPMYNPALDTTPNPALSVWRSVSMQRVFCFVASWISIMVLSWWQGIDIPSITLVVNFDVPSSGQVSPLETYIHRVGRCGRFGRKGVAISLVHDANSYNQLMSFKRDTGVDIDCVTLDNLEAEYEKWVK</sequence>
<dbReference type="InterPro" id="IPR002781">
    <property type="entry name" value="TM_pro_TauE-like"/>
</dbReference>
<evidence type="ECO:0000313" key="8">
    <source>
        <dbReference type="EMBL" id="GIQ82574.1"/>
    </source>
</evidence>
<name>A0A9K3GG07_9EUKA</name>
<dbReference type="PANTHER" id="PTHR14255:SF3">
    <property type="entry name" value="SULFITE EXPORTER TAUE_SAFE FAMILY PROTEIN 5-RELATED"/>
    <property type="match status" value="1"/>
</dbReference>
<dbReference type="Gene3D" id="3.40.50.300">
    <property type="entry name" value="P-loop containing nucleotide triphosphate hydrolases"/>
    <property type="match status" value="1"/>
</dbReference>
<dbReference type="Pfam" id="PF00271">
    <property type="entry name" value="Helicase_C"/>
    <property type="match status" value="1"/>
</dbReference>
<dbReference type="EMBL" id="BDIP01000741">
    <property type="protein sequence ID" value="GIQ82574.1"/>
    <property type="molecule type" value="Genomic_DNA"/>
</dbReference>
<feature type="region of interest" description="Disordered" evidence="5">
    <location>
        <begin position="125"/>
        <end position="151"/>
    </location>
</feature>
<dbReference type="GO" id="GO:0016020">
    <property type="term" value="C:membrane"/>
    <property type="evidence" value="ECO:0007669"/>
    <property type="project" value="UniProtKB-SubCell"/>
</dbReference>
<keyword evidence="2 6" id="KW-0812">Transmembrane</keyword>
<feature type="transmembrane region" description="Helical" evidence="6">
    <location>
        <begin position="26"/>
        <end position="45"/>
    </location>
</feature>